<evidence type="ECO:0008006" key="3">
    <source>
        <dbReference type="Google" id="ProtNLM"/>
    </source>
</evidence>
<protein>
    <recommendedName>
        <fullName evidence="3">IrrE N-terminal-like domain-containing protein</fullName>
    </recommendedName>
</protein>
<dbReference type="SUPFAM" id="SSF55486">
    <property type="entry name" value="Metalloproteases ('zincins'), catalytic domain"/>
    <property type="match status" value="1"/>
</dbReference>
<organism evidence="1 2">
    <name type="scientific">Clostridium tagluense</name>
    <dbReference type="NCBI Taxonomy" id="360422"/>
    <lineage>
        <taxon>Bacteria</taxon>
        <taxon>Bacillati</taxon>
        <taxon>Bacillota</taxon>
        <taxon>Clostridia</taxon>
        <taxon>Eubacteriales</taxon>
        <taxon>Clostridiaceae</taxon>
        <taxon>Clostridium</taxon>
    </lineage>
</organism>
<dbReference type="Proteomes" id="UP000287872">
    <property type="component" value="Unassembled WGS sequence"/>
</dbReference>
<accession>A0A401USQ5</accession>
<proteinExistence type="predicted"/>
<keyword evidence="2" id="KW-1185">Reference proteome</keyword>
<dbReference type="InterPro" id="IPR024079">
    <property type="entry name" value="MetalloPept_cat_dom_sf"/>
</dbReference>
<sequence>MKNNIENLTIIETAILKINSKININIPKIIEVTEKELKAMKIINEHDIIGVYNTPNKTIYLVIGEYAEKTVIHEIGHYIHDVYFNNKEIRFNSIGKSRRAEKNCYENFAECFLQFINGRWADLKRVEKMNELLKGLKLSN</sequence>
<gene>
    <name evidence="1" type="ORF">Ctaglu_42150</name>
</gene>
<dbReference type="RefSeq" id="WP_125005409.1">
    <property type="nucleotide sequence ID" value="NZ_BHYK01000037.1"/>
</dbReference>
<evidence type="ECO:0000313" key="1">
    <source>
        <dbReference type="EMBL" id="GCD12592.1"/>
    </source>
</evidence>
<evidence type="ECO:0000313" key="2">
    <source>
        <dbReference type="Proteomes" id="UP000287872"/>
    </source>
</evidence>
<dbReference type="Gene3D" id="3.40.390.10">
    <property type="entry name" value="Collagenase (Catalytic Domain)"/>
    <property type="match status" value="1"/>
</dbReference>
<dbReference type="EMBL" id="BHYK01000037">
    <property type="protein sequence ID" value="GCD12592.1"/>
    <property type="molecule type" value="Genomic_DNA"/>
</dbReference>
<dbReference type="GO" id="GO:0008237">
    <property type="term" value="F:metallopeptidase activity"/>
    <property type="evidence" value="ECO:0007669"/>
    <property type="project" value="InterPro"/>
</dbReference>
<name>A0A401USQ5_9CLOT</name>
<dbReference type="AlphaFoldDB" id="A0A401USQ5"/>
<comment type="caution">
    <text evidence="1">The sequence shown here is derived from an EMBL/GenBank/DDBJ whole genome shotgun (WGS) entry which is preliminary data.</text>
</comment>
<reference evidence="1 2" key="1">
    <citation type="submission" date="2018-11" db="EMBL/GenBank/DDBJ databases">
        <title>Genome sequencing and assembly of Clostridium tagluense strain A121.</title>
        <authorList>
            <person name="Murakami T."/>
            <person name="Segawa T."/>
            <person name="Shcherbakova V.A."/>
            <person name="Mori H."/>
            <person name="Yoshimura Y."/>
        </authorList>
    </citation>
    <scope>NUCLEOTIDE SEQUENCE [LARGE SCALE GENOMIC DNA]</scope>
    <source>
        <strain evidence="1 2">A121</strain>
    </source>
</reference>